<keyword evidence="3" id="KW-1185">Reference proteome</keyword>
<dbReference type="AlphaFoldDB" id="A0A5D3FKL5"/>
<reference evidence="2 3" key="1">
    <citation type="submission" date="2019-07" db="EMBL/GenBank/DDBJ databases">
        <title>Draft Genome Sequences of Bacteroides pyogenes Strains Isolated from the Uterus Holstein Dairy Cows with Metritis.</title>
        <authorList>
            <person name="Cunha F."/>
            <person name="Galvao K.N."/>
            <person name="Jeon S.J."/>
            <person name="Jeong K.C."/>
        </authorList>
    </citation>
    <scope>NUCLEOTIDE SEQUENCE [LARGE SCALE GENOMIC DNA]</scope>
    <source>
        <strain evidence="2 3">KG-31</strain>
    </source>
</reference>
<feature type="chain" id="PRO_5030116472" evidence="1">
    <location>
        <begin position="26"/>
        <end position="324"/>
    </location>
</feature>
<dbReference type="Pfam" id="PF16140">
    <property type="entry name" value="DUF4848"/>
    <property type="match status" value="1"/>
</dbReference>
<sequence length="324" mass="36477">MKNLSLLQKKASMALFLCMSVGLFSCSTEEEFSPVNEKVIPALEVSKMSDWLPNTRSSFDESDDMPVLHFKDEQACNETIAKLNEMDKEERETYFKNIGFDGAYTIWNHADEELEQIFEIEDSIRFEKEISSYKEKYDNIFAFNTVDTYDATPYLTFTDDDLSLVGNIKGYVVIGNTLKMPENNTPTFDVDDEVATTAVASGPIEPGFKGFKNAALSIKNGKYKSTMTIGRIVNGNSFAVEFVTKKKQFLWKKSVSASYSAELEMQSSKFHHKNVVICPNGCKVSILNLRIETVGDVFNAHVRNFKCSRGNSTGSQSFNNIQVI</sequence>
<accession>A0A5D3FKL5</accession>
<dbReference type="RefSeq" id="WP_051290170.1">
    <property type="nucleotide sequence ID" value="NZ_CAMBON010000024.1"/>
</dbReference>
<evidence type="ECO:0000313" key="2">
    <source>
        <dbReference type="EMBL" id="TYK32440.1"/>
    </source>
</evidence>
<evidence type="ECO:0000256" key="1">
    <source>
        <dbReference type="SAM" id="SignalP"/>
    </source>
</evidence>
<feature type="signal peptide" evidence="1">
    <location>
        <begin position="1"/>
        <end position="25"/>
    </location>
</feature>
<name>A0A5D3FKL5_9BACE</name>
<dbReference type="InterPro" id="IPR032318">
    <property type="entry name" value="DUF4848"/>
</dbReference>
<dbReference type="EMBL" id="VKLW01000030">
    <property type="protein sequence ID" value="TYK32440.1"/>
    <property type="molecule type" value="Genomic_DNA"/>
</dbReference>
<protein>
    <submittedName>
        <fullName evidence="2">DUF4848 domain-containing protein</fullName>
    </submittedName>
</protein>
<organism evidence="2 3">
    <name type="scientific">Bacteroides pyogenes</name>
    <dbReference type="NCBI Taxonomy" id="310300"/>
    <lineage>
        <taxon>Bacteria</taxon>
        <taxon>Pseudomonadati</taxon>
        <taxon>Bacteroidota</taxon>
        <taxon>Bacteroidia</taxon>
        <taxon>Bacteroidales</taxon>
        <taxon>Bacteroidaceae</taxon>
        <taxon>Bacteroides</taxon>
    </lineage>
</organism>
<comment type="caution">
    <text evidence="2">The sequence shown here is derived from an EMBL/GenBank/DDBJ whole genome shotgun (WGS) entry which is preliminary data.</text>
</comment>
<evidence type="ECO:0000313" key="3">
    <source>
        <dbReference type="Proteomes" id="UP000324383"/>
    </source>
</evidence>
<keyword evidence="1" id="KW-0732">Signal</keyword>
<dbReference type="PROSITE" id="PS51257">
    <property type="entry name" value="PROKAR_LIPOPROTEIN"/>
    <property type="match status" value="1"/>
</dbReference>
<dbReference type="Proteomes" id="UP000324383">
    <property type="component" value="Unassembled WGS sequence"/>
</dbReference>
<proteinExistence type="predicted"/>
<gene>
    <name evidence="2" type="ORF">FNJ60_11970</name>
</gene>
<dbReference type="CDD" id="cd14446">
    <property type="entry name" value="bt3222_like"/>
    <property type="match status" value="1"/>
</dbReference>